<dbReference type="EMBL" id="QKYN01000077">
    <property type="protein sequence ID" value="RAG83780.1"/>
    <property type="molecule type" value="Genomic_DNA"/>
</dbReference>
<dbReference type="OrthoDB" id="4302590at2"/>
<dbReference type="AlphaFoldDB" id="A0A2X0K9K4"/>
<organism evidence="1 2">
    <name type="scientific">Streptacidiphilus pinicola</name>
    <dbReference type="NCBI Taxonomy" id="2219663"/>
    <lineage>
        <taxon>Bacteria</taxon>
        <taxon>Bacillati</taxon>
        <taxon>Actinomycetota</taxon>
        <taxon>Actinomycetes</taxon>
        <taxon>Kitasatosporales</taxon>
        <taxon>Streptomycetaceae</taxon>
        <taxon>Streptacidiphilus</taxon>
    </lineage>
</organism>
<comment type="caution">
    <text evidence="1">The sequence shown here is derived from an EMBL/GenBank/DDBJ whole genome shotgun (WGS) entry which is preliminary data.</text>
</comment>
<evidence type="ECO:0000313" key="2">
    <source>
        <dbReference type="Proteomes" id="UP000248889"/>
    </source>
</evidence>
<name>A0A2X0K9K4_9ACTN</name>
<dbReference type="RefSeq" id="WP_111502797.1">
    <property type="nucleotide sequence ID" value="NZ_QKYN01000077.1"/>
</dbReference>
<dbReference type="Proteomes" id="UP000248889">
    <property type="component" value="Unassembled WGS sequence"/>
</dbReference>
<protein>
    <submittedName>
        <fullName evidence="1">Uncharacterized protein</fullName>
    </submittedName>
</protein>
<reference evidence="1 2" key="1">
    <citation type="submission" date="2018-06" db="EMBL/GenBank/DDBJ databases">
        <title>Streptacidiphilus pinicola sp. nov., isolated from pine grove soil.</title>
        <authorList>
            <person name="Roh S.G."/>
            <person name="Park S."/>
            <person name="Kim M.-K."/>
            <person name="Yun B.-R."/>
            <person name="Park J."/>
            <person name="Kim M.J."/>
            <person name="Kim Y.S."/>
            <person name="Kim S.B."/>
        </authorList>
    </citation>
    <scope>NUCLEOTIDE SEQUENCE [LARGE SCALE GENOMIC DNA]</scope>
    <source>
        <strain evidence="1 2">MMS16-CNU450</strain>
    </source>
</reference>
<evidence type="ECO:0000313" key="1">
    <source>
        <dbReference type="EMBL" id="RAG83780.1"/>
    </source>
</evidence>
<proteinExistence type="predicted"/>
<gene>
    <name evidence="1" type="ORF">DN069_20260</name>
</gene>
<accession>A0A2X0K9K4</accession>
<sequence>MQQPILNLSSWSVEDVEAHMAGLSRGQELERVRVVAQTRVYRSTEPREVRLRWARLALAANERFHDNTPWAQARMCHQEFSLRSWVIEHLGPDADPDWNPQALATDTLAALPLDPHLAGSLARGWRELPIEQIGTLRRCKNLTAHVDRLMLHLPPGLIRDQLEAWASVRENLP</sequence>
<keyword evidence="2" id="KW-1185">Reference proteome</keyword>